<dbReference type="Proteomes" id="UP000008394">
    <property type="component" value="Chromosome"/>
</dbReference>
<evidence type="ECO:0000256" key="1">
    <source>
        <dbReference type="SAM" id="MobiDB-lite"/>
    </source>
</evidence>
<feature type="region of interest" description="Disordered" evidence="1">
    <location>
        <begin position="592"/>
        <end position="619"/>
    </location>
</feature>
<gene>
    <name evidence="2" type="ORF">BALAC2494_00437</name>
</gene>
<dbReference type="EMBL" id="CP002915">
    <property type="protein sequence ID" value="AEK30154.1"/>
    <property type="molecule type" value="Genomic_DNA"/>
</dbReference>
<protein>
    <submittedName>
        <fullName evidence="2">Hypothetical membrane associated protein</fullName>
    </submittedName>
</protein>
<dbReference type="KEGG" id="bnm:BALAC2494_00437"/>
<name>A0A806FLX5_BIFAN</name>
<feature type="compositionally biased region" description="Basic and acidic residues" evidence="1">
    <location>
        <begin position="643"/>
        <end position="657"/>
    </location>
</feature>
<dbReference type="Gene3D" id="1.25.40.10">
    <property type="entry name" value="Tetratricopeptide repeat domain"/>
    <property type="match status" value="1"/>
</dbReference>
<dbReference type="AlphaFoldDB" id="A0A806FLX5"/>
<sequence length="1116" mass="123940">MTCRLEHMTGTNSNTSDPQPRKPARWLRNLGVNAARYARQVESTAQSMFAGALPTHNMFTPTPTNPLLGVKMPSAETIVLNPLMRRRSFSVAGTGLPFERVGWVQMPGLRRFALGYFTSHDRFCTLAMADDTGAVYMTGDLYANLDAREPDLELDVTDSLTTDDDSRFGGTKPAHIATVEGSARALVGDIRGRDGNGRMVWLARFLKSANRYTIENARAELPARLRTDLEYRDLMAVCFFHLYLAVSVNGGLQGYGAGNIISNFRRFSPLAAIRTSVSQTDTARAHRMRVSGLEEYFADTMRRIGVMGDLSELEADHGSEPLYMIESPVSHARFLVWEKRMPYDAMLTSLKLEGAVNRFLLIDKWLDYNAAHSEQPIEDTVTFKQVARIDRRLLRNPSLSALPPTHPVHILDDPECFRVDDYLHFGRGMSLSASLDASQAGVGVDVRHLVGSEWIYRHALANAVNALWLPFRFDTDFRSNLQQGEVAFAFTSASRTLMPDELINMRSGAMAELDEAERSRISAEYNLQIGLIFASLAFGASEQIRRVSLRMDSLGLEEAVYERDNAIKTLMDSAMTQISDLTNLEDFTTHAGQGRFGERGSALFSGSEETSGVGDDEHDGVQTQAMQTDADFDRELRDLLEHDESTSSDDTTTHHAESEDDTVQSILNVDEEFDRLRNSNPSIKHLLTVTFTRDEFIDYMHANSCADPFAVYDAFGAQYDYDGTEGFRPVEPGFSMDDTRFTGDAAYTIPERRDRPLDATVARSLGAHNVRDLSISREEMFRGTLELIADTAKNDGLRADRKATYAMGLIEQCADPELRNHATEITTAIIDGTPIPQITSTVERALADARRKSQEMVFSGDEEGAIANMERVIGELDEMFESDGVVPRYFTSYTDRVVYNRLFAMPDERIALVPDALFQAHLDMGEVLFRYDRGEEAMAHLNTLVRYAPATAGVHIQQAIRLCVSEDWNSVRAAALNALRVACDPVDAANAYYYYVCASWMKGDTAVAVAAGNLATSLTQNLAPAQRARLERFRNLAMAQGEQIAQTGAQAVGVLMRHDVPVWPQVECAQIIRDAAFTATNEKIFPVAQALNVSWYALQGGNLGPGGMQFLRSLNA</sequence>
<reference evidence="2 3" key="1">
    <citation type="journal article" date="2011" name="J. Bacteriol.">
        <title>Genome Sequence of the Probiotic Strain Bifidobacterium animalis subsp. lactis CNCM I-2494.</title>
        <authorList>
            <person name="Chervaux C."/>
            <person name="Grimaldi C."/>
            <person name="Bolotin A."/>
            <person name="Quinquis B."/>
            <person name="Legrain-Raspaud S."/>
            <person name="van Hylckama Vlieg J.E."/>
            <person name="Denariaz G."/>
            <person name="Smokvina T."/>
        </authorList>
    </citation>
    <scope>NUCLEOTIDE SEQUENCE [LARGE SCALE GENOMIC DNA]</scope>
    <source>
        <strain evidence="2 3">CNCM I-2494</strain>
    </source>
</reference>
<evidence type="ECO:0000313" key="3">
    <source>
        <dbReference type="Proteomes" id="UP000008394"/>
    </source>
</evidence>
<accession>A0A806FLX5</accession>
<feature type="region of interest" description="Disordered" evidence="1">
    <location>
        <begin position="1"/>
        <end position="23"/>
    </location>
</feature>
<dbReference type="SUPFAM" id="SSF48452">
    <property type="entry name" value="TPR-like"/>
    <property type="match status" value="1"/>
</dbReference>
<feature type="compositionally biased region" description="Polar residues" evidence="1">
    <location>
        <begin position="9"/>
        <end position="18"/>
    </location>
</feature>
<feature type="region of interest" description="Disordered" evidence="1">
    <location>
        <begin position="643"/>
        <end position="665"/>
    </location>
</feature>
<dbReference type="InterPro" id="IPR011990">
    <property type="entry name" value="TPR-like_helical_dom_sf"/>
</dbReference>
<evidence type="ECO:0000313" key="2">
    <source>
        <dbReference type="EMBL" id="AEK30154.1"/>
    </source>
</evidence>
<organism evidence="2 3">
    <name type="scientific">Bifidobacterium animalis subsp. lactis CNCM I-2494</name>
    <dbReference type="NCBI Taxonomy" id="1042403"/>
    <lineage>
        <taxon>Bacteria</taxon>
        <taxon>Bacillati</taxon>
        <taxon>Actinomycetota</taxon>
        <taxon>Actinomycetes</taxon>
        <taxon>Bifidobacteriales</taxon>
        <taxon>Bifidobacteriaceae</taxon>
        <taxon>Bifidobacterium</taxon>
    </lineage>
</organism>
<proteinExistence type="predicted"/>